<protein>
    <submittedName>
        <fullName evidence="2">Kinase D-interacting substrate of 220 kDa</fullName>
    </submittedName>
</protein>
<evidence type="ECO:0000256" key="1">
    <source>
        <dbReference type="SAM" id="Coils"/>
    </source>
</evidence>
<feature type="non-terminal residue" evidence="2">
    <location>
        <position position="1"/>
    </location>
</feature>
<accession>A0ABP0LC03</accession>
<keyword evidence="3" id="KW-1185">Reference proteome</keyword>
<reference evidence="2 3" key="1">
    <citation type="submission" date="2024-02" db="EMBL/GenBank/DDBJ databases">
        <authorList>
            <person name="Chen Y."/>
            <person name="Shah S."/>
            <person name="Dougan E. K."/>
            <person name="Thang M."/>
            <person name="Chan C."/>
        </authorList>
    </citation>
    <scope>NUCLEOTIDE SEQUENCE [LARGE SCALE GENOMIC DNA]</scope>
</reference>
<gene>
    <name evidence="2" type="ORF">SCF082_LOCUS21609</name>
</gene>
<keyword evidence="2" id="KW-0418">Kinase</keyword>
<comment type="caution">
    <text evidence="2">The sequence shown here is derived from an EMBL/GenBank/DDBJ whole genome shotgun (WGS) entry which is preliminary data.</text>
</comment>
<evidence type="ECO:0000313" key="2">
    <source>
        <dbReference type="EMBL" id="CAK9036138.1"/>
    </source>
</evidence>
<sequence>SQAKRFQRNAFFAAASRVLVGAQEPPLRKAKLQAAIAKAEKAELPEEDIAAAAGLLSSVEDAISRVTTALESRNLLKMACSLDDAEELDIQEDVLNEAQGLLSALAQQSSRAAEQRDLVELQAILGAWQIDDDGDDASSGRTASGPEYQAILKAEKVRDSLKKQVEEAERRFEGQRWDALQKAVERLQDANIQEDLWERWTSALKREKQWSVLHAVSGAAVQLKRQLYTRRLEAVLQAEQVSLTQLEEAADAAETRQVNGNLVAKARAEAAAVRQRWKDAQDAMDKKLVDRADVMVWKIQKSRVCLDEVVRRQGALWDLIDAIQDAEGSKDWQAMRDAISGWKEERPGCEHEACSAEHSATQLFRGAEQRANELQLRELRQEVNDILNSLKDPTAQLPPSEAKAELQRCAQLVREMLKLGWEMTPARNARLLLALGKAKAEGSREVSLARFNAALLQVMEGSPQVIFILDASGATDQCEDELRSAAESLATCISRNTTGASWSVIAYSPVRVVQEMTTELPSLRASLAKCKGGKAQTAQTAMAFREAKKLMKSDHQLKGDRDAPLVFHFALAPDHSKDTQKALKVLDALQVLNDISQPRCSVRFCSRLCSRYVRVQQWYVTDLLALANGACFRPVGASSSALVLGSCRGWLAGGCSHTEEGKPFYCPELAGTPSNHAEWGSSIAGRINHKLSCQAAGVVG</sequence>
<dbReference type="EMBL" id="CAXAMM010015358">
    <property type="protein sequence ID" value="CAK9036138.1"/>
    <property type="molecule type" value="Genomic_DNA"/>
</dbReference>
<name>A0ABP0LC03_9DINO</name>
<dbReference type="GO" id="GO:0016301">
    <property type="term" value="F:kinase activity"/>
    <property type="evidence" value="ECO:0007669"/>
    <property type="project" value="UniProtKB-KW"/>
</dbReference>
<dbReference type="Proteomes" id="UP001642464">
    <property type="component" value="Unassembled WGS sequence"/>
</dbReference>
<evidence type="ECO:0000313" key="3">
    <source>
        <dbReference type="Proteomes" id="UP001642464"/>
    </source>
</evidence>
<organism evidence="2 3">
    <name type="scientific">Durusdinium trenchii</name>
    <dbReference type="NCBI Taxonomy" id="1381693"/>
    <lineage>
        <taxon>Eukaryota</taxon>
        <taxon>Sar</taxon>
        <taxon>Alveolata</taxon>
        <taxon>Dinophyceae</taxon>
        <taxon>Suessiales</taxon>
        <taxon>Symbiodiniaceae</taxon>
        <taxon>Durusdinium</taxon>
    </lineage>
</organism>
<proteinExistence type="predicted"/>
<keyword evidence="1" id="KW-0175">Coiled coil</keyword>
<keyword evidence="2" id="KW-0808">Transferase</keyword>
<feature type="coiled-coil region" evidence="1">
    <location>
        <begin position="151"/>
        <end position="178"/>
    </location>
</feature>